<dbReference type="Pfam" id="PF14683">
    <property type="entry name" value="CBM-like"/>
    <property type="match status" value="1"/>
</dbReference>
<dbReference type="SUPFAM" id="SSF49265">
    <property type="entry name" value="Fibronectin type III"/>
    <property type="match status" value="1"/>
</dbReference>
<evidence type="ECO:0000313" key="4">
    <source>
        <dbReference type="Proteomes" id="UP000249163"/>
    </source>
</evidence>
<feature type="domain" description="Fibronectin type-III" evidence="2">
    <location>
        <begin position="685"/>
        <end position="773"/>
    </location>
</feature>
<name>A0AAD0KF36_9BACL</name>
<sequence length="901" mass="99725">MGITRRISNRKNKISANKPLLLLLKFAALTVLFLLSVSVFGTNRTNDYKVGANIPRLSAGTDAAAEIPDGTVIWNLGQHDGSAAEFAASGTSGSKKEFNVPSSVLKSSALQSLPAGLNGKTQPELTITYQLNKIPENGVLFSVGILDAYKSVPQMSVFSNHQLSGIIQIAGVAGTESEYSFQKTYELYIPKEQLKIGTNELKLQTVRCLYCSDKEDEYSWWTWDNLRLESLNAPISEPIHGSYTLTGTVVNNKQFYFDEGAVTHLPYVIKWLGMAYSGNVMRTSCASDVGRSCSDMMEYYKVLQDYNMQAVALYLHTGDIKLKADGSLPADAEKKLTDYFEQYSPYFQYYEVDNEPGLFNRSKAVNLAIADWLNKKGKQIAPHLQTVAPGWAYWPSYSEDSCGNQKGTGKECGDPDGWERDPEQRMELEKVTDLTNGHSYGDSYIFSNGGSFTENLKTFTGADNGLGKKMLTTEFGTSDSHVDAYQYGATERTAAVFDRIMRAHIGYADMFVQHAAFFKDFSLFKYGFNLEEHDPANTEIYYTKENEDSRVSIMRRLSLAYATHGAPLTYQIANKDVLADKLVYVRAVDTSTLKPLAGSGATSNKVLVNFVNFESTPQTVSVNVTMPKNGVYEGERFGNGNTYEKARSYVTGKKATPTLTFTETLAPGEAVQYILQPSSEVKPSAPKGFKAAATKGLAVKLNWLEAPGASYELLRAEGSGGEMKVVATDVKLTEYTDHNLREGTLYTYAVRVSGSNLLSDKVQITATGLVPLDRTKWKVSSNVNTAASAPSLAIDGDRRTRWDTGKHQVSGEYFQIDLGEAHEIERIDLDSTLSPFDYPRDYVVYISDDAQNWKKLTSGKGTKELTKISFSKVKTRYVKIVQNGAGGNYWSIQELQVYSRE</sequence>
<dbReference type="SUPFAM" id="SSF51445">
    <property type="entry name" value="(Trans)glycosidases"/>
    <property type="match status" value="1"/>
</dbReference>
<accession>A0AAD0KF36</accession>
<dbReference type="Gene3D" id="2.60.120.260">
    <property type="entry name" value="Galactose-binding domain-like"/>
    <property type="match status" value="1"/>
</dbReference>
<dbReference type="InterPro" id="IPR008979">
    <property type="entry name" value="Galactose-bd-like_sf"/>
</dbReference>
<gene>
    <name evidence="3" type="ORF">CD191_04795</name>
</gene>
<reference evidence="3 4" key="1">
    <citation type="submission" date="2017-06" db="EMBL/GenBank/DDBJ databases">
        <title>Complete genome sequence of Paenibacillus odorifer CBA7130.</title>
        <authorList>
            <person name="Nam Y.-D."/>
            <person name="Kang J."/>
            <person name="Chung W.-H."/>
        </authorList>
    </citation>
    <scope>NUCLEOTIDE SEQUENCE [LARGE SCALE GENOMIC DNA]</scope>
    <source>
        <strain evidence="3 4">CBA7130</strain>
    </source>
</reference>
<feature type="domain" description="F5/8 type C" evidence="1">
    <location>
        <begin position="762"/>
        <end position="900"/>
    </location>
</feature>
<evidence type="ECO:0000313" key="3">
    <source>
        <dbReference type="EMBL" id="AWV31987.1"/>
    </source>
</evidence>
<dbReference type="InterPro" id="IPR013783">
    <property type="entry name" value="Ig-like_fold"/>
</dbReference>
<dbReference type="EMBL" id="CP021965">
    <property type="protein sequence ID" value="AWV31987.1"/>
    <property type="molecule type" value="Genomic_DNA"/>
</dbReference>
<dbReference type="InterPro" id="IPR029411">
    <property type="entry name" value="RG-lyase_III"/>
</dbReference>
<evidence type="ECO:0008006" key="5">
    <source>
        <dbReference type="Google" id="ProtNLM"/>
    </source>
</evidence>
<evidence type="ECO:0000259" key="1">
    <source>
        <dbReference type="PROSITE" id="PS50022"/>
    </source>
</evidence>
<dbReference type="PROSITE" id="PS50853">
    <property type="entry name" value="FN3"/>
    <property type="match status" value="1"/>
</dbReference>
<organism evidence="3 4">
    <name type="scientific">Paenibacillus odorifer</name>
    <dbReference type="NCBI Taxonomy" id="189426"/>
    <lineage>
        <taxon>Bacteria</taxon>
        <taxon>Bacillati</taxon>
        <taxon>Bacillota</taxon>
        <taxon>Bacilli</taxon>
        <taxon>Bacillales</taxon>
        <taxon>Paenibacillaceae</taxon>
        <taxon>Paenibacillus</taxon>
    </lineage>
</organism>
<dbReference type="PROSITE" id="PS50022">
    <property type="entry name" value="FA58C_3"/>
    <property type="match status" value="1"/>
</dbReference>
<protein>
    <recommendedName>
        <fullName evidence="5">F5/8 type C domain-containing protein</fullName>
    </recommendedName>
</protein>
<dbReference type="AlphaFoldDB" id="A0AAD0KF36"/>
<dbReference type="RefSeq" id="WP_111502716.1">
    <property type="nucleotide sequence ID" value="NZ_CP021965.1"/>
</dbReference>
<dbReference type="SUPFAM" id="SSF49785">
    <property type="entry name" value="Galactose-binding domain-like"/>
    <property type="match status" value="2"/>
</dbReference>
<proteinExistence type="predicted"/>
<dbReference type="InterPro" id="IPR003961">
    <property type="entry name" value="FN3_dom"/>
</dbReference>
<dbReference type="Proteomes" id="UP000249163">
    <property type="component" value="Chromosome"/>
</dbReference>
<dbReference type="InterPro" id="IPR000421">
    <property type="entry name" value="FA58C"/>
</dbReference>
<dbReference type="CDD" id="cd00063">
    <property type="entry name" value="FN3"/>
    <property type="match status" value="1"/>
</dbReference>
<evidence type="ECO:0000259" key="2">
    <source>
        <dbReference type="PROSITE" id="PS50853"/>
    </source>
</evidence>
<dbReference type="InterPro" id="IPR036116">
    <property type="entry name" value="FN3_sf"/>
</dbReference>
<dbReference type="Pfam" id="PF00754">
    <property type="entry name" value="F5_F8_type_C"/>
    <property type="match status" value="1"/>
</dbReference>
<dbReference type="Gene3D" id="2.60.40.10">
    <property type="entry name" value="Immunoglobulins"/>
    <property type="match status" value="1"/>
</dbReference>
<dbReference type="InterPro" id="IPR017853">
    <property type="entry name" value="GH"/>
</dbReference>